<keyword evidence="2" id="KW-0677">Repeat</keyword>
<dbReference type="Gene3D" id="3.30.710.10">
    <property type="entry name" value="Potassium Channel Kv1.1, Chain A"/>
    <property type="match status" value="1"/>
</dbReference>
<dbReference type="Gene3D" id="3.30.160.60">
    <property type="entry name" value="Classic Zinc Finger"/>
    <property type="match status" value="3"/>
</dbReference>
<organism evidence="9 10">
    <name type="scientific">Tigriopus californicus</name>
    <name type="common">Marine copepod</name>
    <dbReference type="NCBI Taxonomy" id="6832"/>
    <lineage>
        <taxon>Eukaryota</taxon>
        <taxon>Metazoa</taxon>
        <taxon>Ecdysozoa</taxon>
        <taxon>Arthropoda</taxon>
        <taxon>Crustacea</taxon>
        <taxon>Multicrustacea</taxon>
        <taxon>Hexanauplia</taxon>
        <taxon>Copepoda</taxon>
        <taxon>Harpacticoida</taxon>
        <taxon>Harpacticidae</taxon>
        <taxon>Tigriopus</taxon>
    </lineage>
</organism>
<keyword evidence="1" id="KW-0479">Metal-binding</keyword>
<keyword evidence="10" id="KW-1185">Reference proteome</keyword>
<proteinExistence type="predicted"/>
<keyword evidence="4" id="KW-0862">Zinc</keyword>
<dbReference type="SUPFAM" id="SSF54695">
    <property type="entry name" value="POZ domain"/>
    <property type="match status" value="1"/>
</dbReference>
<evidence type="ECO:0000259" key="8">
    <source>
        <dbReference type="PROSITE" id="PS50157"/>
    </source>
</evidence>
<protein>
    <recommendedName>
        <fullName evidence="11">BTB domain-containing protein</fullName>
    </recommendedName>
</protein>
<feature type="domain" description="C2H2-type" evidence="8">
    <location>
        <begin position="594"/>
        <end position="622"/>
    </location>
</feature>
<evidence type="ECO:0000256" key="3">
    <source>
        <dbReference type="ARBA" id="ARBA00022771"/>
    </source>
</evidence>
<dbReference type="GO" id="GO:0000977">
    <property type="term" value="F:RNA polymerase II transcription regulatory region sequence-specific DNA binding"/>
    <property type="evidence" value="ECO:0007669"/>
    <property type="project" value="TreeGrafter"/>
</dbReference>
<feature type="domain" description="BTB" evidence="7">
    <location>
        <begin position="32"/>
        <end position="100"/>
    </location>
</feature>
<dbReference type="InterPro" id="IPR013087">
    <property type="entry name" value="Znf_C2H2_type"/>
</dbReference>
<dbReference type="EMBL" id="VCGU01000007">
    <property type="protein sequence ID" value="TRY74031.1"/>
    <property type="molecule type" value="Genomic_DNA"/>
</dbReference>
<accession>A0A553P8L7</accession>
<evidence type="ECO:0000256" key="1">
    <source>
        <dbReference type="ARBA" id="ARBA00022723"/>
    </source>
</evidence>
<dbReference type="GO" id="GO:0008270">
    <property type="term" value="F:zinc ion binding"/>
    <property type="evidence" value="ECO:0007669"/>
    <property type="project" value="UniProtKB-KW"/>
</dbReference>
<dbReference type="OrthoDB" id="6343205at2759"/>
<dbReference type="SUPFAM" id="SSF57667">
    <property type="entry name" value="beta-beta-alpha zinc fingers"/>
    <property type="match status" value="2"/>
</dbReference>
<feature type="domain" description="C2H2-type" evidence="8">
    <location>
        <begin position="651"/>
        <end position="679"/>
    </location>
</feature>
<dbReference type="SMART" id="SM00355">
    <property type="entry name" value="ZnF_C2H2"/>
    <property type="match status" value="7"/>
</dbReference>
<name>A0A553P8L7_TIGCA</name>
<comment type="caution">
    <text evidence="9">The sequence shown here is derived from an EMBL/GenBank/DDBJ whole genome shotgun (WGS) entry which is preliminary data.</text>
</comment>
<dbReference type="Proteomes" id="UP000318571">
    <property type="component" value="Chromosome 3"/>
</dbReference>
<dbReference type="PROSITE" id="PS50097">
    <property type="entry name" value="BTB"/>
    <property type="match status" value="1"/>
</dbReference>
<evidence type="ECO:0000256" key="6">
    <source>
        <dbReference type="SAM" id="MobiDB-lite"/>
    </source>
</evidence>
<dbReference type="InterPro" id="IPR036236">
    <property type="entry name" value="Znf_C2H2_sf"/>
</dbReference>
<dbReference type="GO" id="GO:0005634">
    <property type="term" value="C:nucleus"/>
    <property type="evidence" value="ECO:0007669"/>
    <property type="project" value="TreeGrafter"/>
</dbReference>
<dbReference type="Pfam" id="PF00651">
    <property type="entry name" value="BTB"/>
    <property type="match status" value="1"/>
</dbReference>
<feature type="domain" description="C2H2-type" evidence="8">
    <location>
        <begin position="711"/>
        <end position="741"/>
    </location>
</feature>
<dbReference type="InterPro" id="IPR000210">
    <property type="entry name" value="BTB/POZ_dom"/>
</dbReference>
<feature type="domain" description="C2H2-type" evidence="8">
    <location>
        <begin position="682"/>
        <end position="710"/>
    </location>
</feature>
<dbReference type="InterPro" id="IPR011333">
    <property type="entry name" value="SKP1/BTB/POZ_sf"/>
</dbReference>
<gene>
    <name evidence="9" type="ORF">TCAL_05045</name>
</gene>
<dbReference type="AlphaFoldDB" id="A0A553P8L7"/>
<dbReference type="STRING" id="6832.A0A553P8L7"/>
<dbReference type="PANTHER" id="PTHR24379">
    <property type="entry name" value="KRAB AND ZINC FINGER DOMAIN-CONTAINING"/>
    <property type="match status" value="1"/>
</dbReference>
<reference evidence="9 10" key="1">
    <citation type="journal article" date="2018" name="Nat. Ecol. Evol.">
        <title>Genomic signatures of mitonuclear coevolution across populations of Tigriopus californicus.</title>
        <authorList>
            <person name="Barreto F.S."/>
            <person name="Watson E.T."/>
            <person name="Lima T.G."/>
            <person name="Willett C.S."/>
            <person name="Edmands S."/>
            <person name="Li W."/>
            <person name="Burton R.S."/>
        </authorList>
    </citation>
    <scope>NUCLEOTIDE SEQUENCE [LARGE SCALE GENOMIC DNA]</scope>
    <source>
        <strain evidence="9 10">San Diego</strain>
    </source>
</reference>
<evidence type="ECO:0000256" key="4">
    <source>
        <dbReference type="ARBA" id="ARBA00022833"/>
    </source>
</evidence>
<dbReference type="PROSITE" id="PS00028">
    <property type="entry name" value="ZINC_FINGER_C2H2_1"/>
    <property type="match status" value="5"/>
</dbReference>
<evidence type="ECO:0000259" key="7">
    <source>
        <dbReference type="PROSITE" id="PS50097"/>
    </source>
</evidence>
<sequence length="772" mass="89147">MDSKAKSYELASNPSETVFDAIQDFYNRSVFTDLKFFGYGHNSDYTEGIGCHKLVLESVSGVFQQVLCEDTDQIYLPDVSHEDVKRFLDSIYQNICSKKEPDWDDSDPDLLAFFRIPFDFESISMIRKVEQLEENRPLKGERRQKWVKHNFTTPKKPIEFREIHTQSSIELKYAWDSILFETATDQGFSSNFEEDHQGLKRRKKTIPRAENKSPSWRKKQKKQSLCVEALKSMINSREGTLEITESIPPMKVEASFSEIKNLTHIKDSFHVLMGIHEDELGFTGKPLAWTEPDTPNDVAKQFDDSIHVFSNVFGLSEADLLSGPHLLRRQAGKTPMSNTSDLQKRLYNKATRRELEDELKDRQLLAAYAAPSMTYQAITLPKTGWNIDLQPTLSLYHDVVLICIHTLGVECRQIQFIRDDSDLFSSVLTRVLYLVWSGGLQGSKIPRSDHIIDRYLRMKRITYIKKTAETLLATEGDLPRKLPTFTCDICGESIQENAHGTERAMHKRKHTIENMECSCQLGEMSFDEKKRHYLLVHSGWKVEQCSLCKWVGSKDAMERHKVSVHKKVMCDECGKLCFNAEKLKTHRQNMHKMFQCKECMEDFEGFSKLKHHLGRFHGGGEELLEQHRNATKSENRRGKTQHAKSTESAQFPCEQCRKTFKLEKNLKSHLKTTHETELDLPFQCKKCAKRFIVKHKLKYHLMNVHIRSRPFACRYEGCSSNFNNQSNLRQHEMKIHGGVHGRVASINDFVSDEAMLNLAEVIKPSHPEHSGS</sequence>
<evidence type="ECO:0000256" key="5">
    <source>
        <dbReference type="PROSITE-ProRule" id="PRU00042"/>
    </source>
</evidence>
<dbReference type="PROSITE" id="PS50157">
    <property type="entry name" value="ZINC_FINGER_C2H2_2"/>
    <property type="match status" value="4"/>
</dbReference>
<evidence type="ECO:0000256" key="2">
    <source>
        <dbReference type="ARBA" id="ARBA00022737"/>
    </source>
</evidence>
<evidence type="ECO:0000313" key="9">
    <source>
        <dbReference type="EMBL" id="TRY74031.1"/>
    </source>
</evidence>
<feature type="region of interest" description="Disordered" evidence="6">
    <location>
        <begin position="191"/>
        <end position="222"/>
    </location>
</feature>
<keyword evidence="3 5" id="KW-0863">Zinc-finger</keyword>
<evidence type="ECO:0008006" key="11">
    <source>
        <dbReference type="Google" id="ProtNLM"/>
    </source>
</evidence>
<dbReference type="PANTHER" id="PTHR24379:SF127">
    <property type="entry name" value="BLOODY FINGERS-RELATED"/>
    <property type="match status" value="1"/>
</dbReference>
<dbReference type="GO" id="GO:0000981">
    <property type="term" value="F:DNA-binding transcription factor activity, RNA polymerase II-specific"/>
    <property type="evidence" value="ECO:0007669"/>
    <property type="project" value="TreeGrafter"/>
</dbReference>
<evidence type="ECO:0000313" key="10">
    <source>
        <dbReference type="Proteomes" id="UP000318571"/>
    </source>
</evidence>
<dbReference type="Pfam" id="PF00096">
    <property type="entry name" value="zf-C2H2"/>
    <property type="match status" value="1"/>
</dbReference>